<organism evidence="1 2">
    <name type="scientific">Corchorus olitorius</name>
    <dbReference type="NCBI Taxonomy" id="93759"/>
    <lineage>
        <taxon>Eukaryota</taxon>
        <taxon>Viridiplantae</taxon>
        <taxon>Streptophyta</taxon>
        <taxon>Embryophyta</taxon>
        <taxon>Tracheophyta</taxon>
        <taxon>Spermatophyta</taxon>
        <taxon>Magnoliopsida</taxon>
        <taxon>eudicotyledons</taxon>
        <taxon>Gunneridae</taxon>
        <taxon>Pentapetalae</taxon>
        <taxon>rosids</taxon>
        <taxon>malvids</taxon>
        <taxon>Malvales</taxon>
        <taxon>Malvaceae</taxon>
        <taxon>Grewioideae</taxon>
        <taxon>Apeibeae</taxon>
        <taxon>Corchorus</taxon>
    </lineage>
</organism>
<evidence type="ECO:0000313" key="1">
    <source>
        <dbReference type="EMBL" id="OMO49587.1"/>
    </source>
</evidence>
<name>A0A1R3FUU4_9ROSI</name>
<protein>
    <submittedName>
        <fullName evidence="1">Cc-nbs-lrr resistance protein</fullName>
    </submittedName>
</protein>
<dbReference type="EMBL" id="AWUE01024836">
    <property type="protein sequence ID" value="OMO49587.1"/>
    <property type="molecule type" value="Genomic_DNA"/>
</dbReference>
<dbReference type="AlphaFoldDB" id="A0A1R3FUU4"/>
<dbReference type="Proteomes" id="UP000187203">
    <property type="component" value="Unassembled WGS sequence"/>
</dbReference>
<proteinExistence type="predicted"/>
<gene>
    <name evidence="1" type="ORF">COLO4_38487</name>
</gene>
<reference evidence="2" key="1">
    <citation type="submission" date="2013-09" db="EMBL/GenBank/DDBJ databases">
        <title>Corchorus olitorius genome sequencing.</title>
        <authorList>
            <person name="Alam M."/>
            <person name="Haque M.S."/>
            <person name="Islam M.S."/>
            <person name="Emdad E.M."/>
            <person name="Islam M.M."/>
            <person name="Ahmed B."/>
            <person name="Halim A."/>
            <person name="Hossen Q.M.M."/>
            <person name="Hossain M.Z."/>
            <person name="Ahmed R."/>
            <person name="Khan M.M."/>
            <person name="Islam R."/>
            <person name="Rashid M.M."/>
            <person name="Khan S.A."/>
            <person name="Rahman M.S."/>
            <person name="Alam M."/>
            <person name="Yahiya A.S."/>
            <person name="Khan M.S."/>
            <person name="Azam M.S."/>
            <person name="Haque T."/>
            <person name="Lashkar M.Z.H."/>
            <person name="Akhand A.I."/>
            <person name="Morshed G."/>
            <person name="Roy S."/>
            <person name="Uddin K.S."/>
            <person name="Rabeya T."/>
            <person name="Hossain A.S."/>
            <person name="Chowdhury A."/>
            <person name="Snigdha A.R."/>
            <person name="Mortoza M.S."/>
            <person name="Matin S.A."/>
            <person name="Hoque S.M.E."/>
            <person name="Islam M.K."/>
            <person name="Roy D.K."/>
            <person name="Haider R."/>
            <person name="Moosa M.M."/>
            <person name="Elias S.M."/>
            <person name="Hasan A.M."/>
            <person name="Jahan S."/>
            <person name="Shafiuddin M."/>
            <person name="Mahmood N."/>
            <person name="Shommy N.S."/>
        </authorList>
    </citation>
    <scope>NUCLEOTIDE SEQUENCE [LARGE SCALE GENOMIC DNA]</scope>
    <source>
        <strain evidence="2">cv. O-4</strain>
    </source>
</reference>
<sequence>MSFSAKHARTSFLPDGLWRNTKKKPMMIEGGMGFMDFGPEKLISRAILDAIIGTTTQPLAQVQDLQGELDKNLRGKTFIFVFDDVRTRIRDY</sequence>
<evidence type="ECO:0000313" key="2">
    <source>
        <dbReference type="Proteomes" id="UP000187203"/>
    </source>
</evidence>
<comment type="caution">
    <text evidence="1">The sequence shown here is derived from an EMBL/GenBank/DDBJ whole genome shotgun (WGS) entry which is preliminary data.</text>
</comment>
<keyword evidence="2" id="KW-1185">Reference proteome</keyword>
<accession>A0A1R3FUU4</accession>